<evidence type="ECO:0000256" key="3">
    <source>
        <dbReference type="ARBA" id="ARBA00022475"/>
    </source>
</evidence>
<reference evidence="11" key="1">
    <citation type="submission" date="2015-05" db="EMBL/GenBank/DDBJ databases">
        <authorList>
            <person name="Urmite Genomes"/>
        </authorList>
    </citation>
    <scope>NUCLEOTIDE SEQUENCE [LARGE SCALE GENOMIC DNA]</scope>
    <source>
        <strain evidence="11">LF1</strain>
    </source>
</reference>
<dbReference type="InterPro" id="IPR007353">
    <property type="entry name" value="DUF421"/>
</dbReference>
<feature type="transmembrane region" description="Helical" evidence="7">
    <location>
        <begin position="15"/>
        <end position="34"/>
    </location>
</feature>
<keyword evidence="3" id="KW-1003">Cell membrane</keyword>
<dbReference type="EMBL" id="CVRB01000001">
    <property type="protein sequence ID" value="CRK81695.1"/>
    <property type="molecule type" value="Genomic_DNA"/>
</dbReference>
<evidence type="ECO:0000256" key="2">
    <source>
        <dbReference type="ARBA" id="ARBA00006448"/>
    </source>
</evidence>
<feature type="domain" description="YetF-like N-terminal transmembrane" evidence="9">
    <location>
        <begin position="15"/>
        <end position="82"/>
    </location>
</feature>
<keyword evidence="6 7" id="KW-0472">Membrane</keyword>
<evidence type="ECO:0000259" key="8">
    <source>
        <dbReference type="Pfam" id="PF04239"/>
    </source>
</evidence>
<proteinExistence type="inferred from homology"/>
<evidence type="ECO:0000256" key="1">
    <source>
        <dbReference type="ARBA" id="ARBA00004651"/>
    </source>
</evidence>
<feature type="transmembrane region" description="Helical" evidence="7">
    <location>
        <begin position="41"/>
        <end position="57"/>
    </location>
</feature>
<protein>
    <submittedName>
        <fullName evidence="10">YdfS</fullName>
    </submittedName>
</protein>
<comment type="subcellular location">
    <subcellularLocation>
        <location evidence="1">Cell membrane</location>
        <topology evidence="1">Multi-pass membrane protein</topology>
    </subcellularLocation>
</comment>
<dbReference type="PANTHER" id="PTHR34582:SF5">
    <property type="entry name" value="UPF0702 TRANSMEMBRANE PROTEIN YETF"/>
    <property type="match status" value="1"/>
</dbReference>
<dbReference type="Gene3D" id="3.30.240.20">
    <property type="entry name" value="bsu07140 like domains"/>
    <property type="match status" value="2"/>
</dbReference>
<dbReference type="Proteomes" id="UP000199087">
    <property type="component" value="Unassembled WGS sequence"/>
</dbReference>
<dbReference type="RefSeq" id="WP_090632960.1">
    <property type="nucleotide sequence ID" value="NZ_CVRB01000001.1"/>
</dbReference>
<evidence type="ECO:0000313" key="10">
    <source>
        <dbReference type="EMBL" id="CRK81695.1"/>
    </source>
</evidence>
<dbReference type="GO" id="GO:0005886">
    <property type="term" value="C:plasma membrane"/>
    <property type="evidence" value="ECO:0007669"/>
    <property type="project" value="UniProtKB-SubCell"/>
</dbReference>
<evidence type="ECO:0000259" key="9">
    <source>
        <dbReference type="Pfam" id="PF20730"/>
    </source>
</evidence>
<feature type="domain" description="YetF C-terminal" evidence="8">
    <location>
        <begin position="90"/>
        <end position="222"/>
    </location>
</feature>
<dbReference type="STRING" id="1499688.BN000_01606"/>
<name>A0A0U1NUP6_9BACI</name>
<evidence type="ECO:0000256" key="5">
    <source>
        <dbReference type="ARBA" id="ARBA00022989"/>
    </source>
</evidence>
<keyword evidence="4 7" id="KW-0812">Transmembrane</keyword>
<evidence type="ECO:0000313" key="11">
    <source>
        <dbReference type="Proteomes" id="UP000199087"/>
    </source>
</evidence>
<keyword evidence="11" id="KW-1185">Reference proteome</keyword>
<dbReference type="Pfam" id="PF04239">
    <property type="entry name" value="DUF421"/>
    <property type="match status" value="1"/>
</dbReference>
<sequence length="234" mass="27122">MHFFYGNETLSNFDWIMRAVVTFFIMVMTAKFMGQRSLSQLRLLDFVVALMLGNIIAHPLSDPTIGMDGSIITTLVIAVLYISGILLSLKWEWLRKFTDPAPMLLIKDGEINYKALRKARITLDYLLSELRKEKIEDVKKVALALWESDGKMSIFLDPQFDPITPSTYQLKTKPFDLPMILIKEGKINTQRLQQINKEEQWLLDRVKTLHQTQVSNVLLATIDCEDNLEVFFYR</sequence>
<gene>
    <name evidence="10" type="ORF">BN000_01606</name>
</gene>
<accession>A0A0U1NUP6</accession>
<dbReference type="AlphaFoldDB" id="A0A0U1NUP6"/>
<comment type="similarity">
    <text evidence="2">Belongs to the UPF0702 family.</text>
</comment>
<organism evidence="10 11">
    <name type="scientific">Neobacillus massiliamazoniensis</name>
    <dbReference type="NCBI Taxonomy" id="1499688"/>
    <lineage>
        <taxon>Bacteria</taxon>
        <taxon>Bacillati</taxon>
        <taxon>Bacillota</taxon>
        <taxon>Bacilli</taxon>
        <taxon>Bacillales</taxon>
        <taxon>Bacillaceae</taxon>
        <taxon>Neobacillus</taxon>
    </lineage>
</organism>
<feature type="transmembrane region" description="Helical" evidence="7">
    <location>
        <begin position="69"/>
        <end position="89"/>
    </location>
</feature>
<evidence type="ECO:0000256" key="4">
    <source>
        <dbReference type="ARBA" id="ARBA00022692"/>
    </source>
</evidence>
<evidence type="ECO:0000256" key="7">
    <source>
        <dbReference type="SAM" id="Phobius"/>
    </source>
</evidence>
<evidence type="ECO:0000256" key="6">
    <source>
        <dbReference type="ARBA" id="ARBA00023136"/>
    </source>
</evidence>
<dbReference type="OrthoDB" id="1899680at2"/>
<dbReference type="InterPro" id="IPR048454">
    <property type="entry name" value="YetF_N"/>
</dbReference>
<dbReference type="InterPro" id="IPR023090">
    <property type="entry name" value="UPF0702_alpha/beta_dom_sf"/>
</dbReference>
<keyword evidence="5 7" id="KW-1133">Transmembrane helix</keyword>
<dbReference type="PANTHER" id="PTHR34582">
    <property type="entry name" value="UPF0702 TRANSMEMBRANE PROTEIN YCAP"/>
    <property type="match status" value="1"/>
</dbReference>
<dbReference type="Pfam" id="PF20730">
    <property type="entry name" value="YetF_N"/>
    <property type="match status" value="1"/>
</dbReference>